<accession>A0ABW4JMB5</accession>
<evidence type="ECO:0000256" key="1">
    <source>
        <dbReference type="ARBA" id="ARBA00008520"/>
    </source>
</evidence>
<evidence type="ECO:0000313" key="5">
    <source>
        <dbReference type="Proteomes" id="UP001597079"/>
    </source>
</evidence>
<dbReference type="RefSeq" id="WP_377944123.1">
    <property type="nucleotide sequence ID" value="NZ_JBHUCX010000044.1"/>
</dbReference>
<name>A0ABW4JMB5_9BACL</name>
<organism evidence="4 5">
    <name type="scientific">Alicyclobacillus fodiniaquatilis</name>
    <dbReference type="NCBI Taxonomy" id="1661150"/>
    <lineage>
        <taxon>Bacteria</taxon>
        <taxon>Bacillati</taxon>
        <taxon>Bacillota</taxon>
        <taxon>Bacilli</taxon>
        <taxon>Bacillales</taxon>
        <taxon>Alicyclobacillaceae</taxon>
        <taxon>Alicyclobacillus</taxon>
    </lineage>
</organism>
<reference evidence="5" key="1">
    <citation type="journal article" date="2019" name="Int. J. Syst. Evol. Microbiol.">
        <title>The Global Catalogue of Microorganisms (GCM) 10K type strain sequencing project: providing services to taxonomists for standard genome sequencing and annotation.</title>
        <authorList>
            <consortium name="The Broad Institute Genomics Platform"/>
            <consortium name="The Broad Institute Genome Sequencing Center for Infectious Disease"/>
            <person name="Wu L."/>
            <person name="Ma J."/>
        </authorList>
    </citation>
    <scope>NUCLEOTIDE SEQUENCE [LARGE SCALE GENOMIC DNA]</scope>
    <source>
        <strain evidence="5">CGMCC 1.12286</strain>
    </source>
</reference>
<dbReference type="PANTHER" id="PTHR30061:SF50">
    <property type="entry name" value="MALTOSE_MALTODEXTRIN-BINDING PERIPLASMIC PROTEIN"/>
    <property type="match status" value="1"/>
</dbReference>
<dbReference type="PROSITE" id="PS51257">
    <property type="entry name" value="PROKAR_LIPOPROTEIN"/>
    <property type="match status" value="1"/>
</dbReference>
<dbReference type="Proteomes" id="UP001597079">
    <property type="component" value="Unassembled WGS sequence"/>
</dbReference>
<protein>
    <submittedName>
        <fullName evidence="4">ABC transporter substrate-binding protein</fullName>
    </submittedName>
</protein>
<evidence type="ECO:0000313" key="4">
    <source>
        <dbReference type="EMBL" id="MFD1676238.1"/>
    </source>
</evidence>
<evidence type="ECO:0000256" key="3">
    <source>
        <dbReference type="ARBA" id="ARBA00022729"/>
    </source>
</evidence>
<sequence>MNKVWGTAVGCVLVASSLMTGCSSSNSGSGGSDGKIVLNMAWWGSAPRAKVTNQAVKVFEKEHPNIQVNVSYAGFSGYFQKLPTEISGGDGPDVMQQDVSTIASYAQRGSLLPLSKQIIDTSSVDSVVLKTGVIDGKLYGIPSGVEGAAAYYNPVLLKKAGVTIKPNEQITWTQYAQIANQVTQKLPGVYGTSDLVGNETFFQYYLREKGESEYTTDGKLGFDKQTLEDWLNYWAALRKSGAAPPATYTASQANVDEGHSAFAIGKTPFFFDFSGDSAFNDYESYLKHPLGMMMVPDIAGGKEENYPRPTMYWSVNAKTKYPKQAQELVNFLTNNLTAGKILGLVRGAPVSSKVAAAVHKSLPADQDTAWNAIQAELKVSTAMSPLAPAAAPQVSTVFSNITQANQFGKMTAEQAANQFFTQVNGILNQ</sequence>
<keyword evidence="2" id="KW-0813">Transport</keyword>
<dbReference type="Gene3D" id="3.40.190.10">
    <property type="entry name" value="Periplasmic binding protein-like II"/>
    <property type="match status" value="2"/>
</dbReference>
<comment type="similarity">
    <text evidence="1">Belongs to the bacterial solute-binding protein 1 family.</text>
</comment>
<evidence type="ECO:0000256" key="2">
    <source>
        <dbReference type="ARBA" id="ARBA00022448"/>
    </source>
</evidence>
<dbReference type="SUPFAM" id="SSF53850">
    <property type="entry name" value="Periplasmic binding protein-like II"/>
    <property type="match status" value="1"/>
</dbReference>
<dbReference type="InterPro" id="IPR006059">
    <property type="entry name" value="SBP"/>
</dbReference>
<dbReference type="PANTHER" id="PTHR30061">
    <property type="entry name" value="MALTOSE-BINDING PERIPLASMIC PROTEIN"/>
    <property type="match status" value="1"/>
</dbReference>
<keyword evidence="3" id="KW-0732">Signal</keyword>
<proteinExistence type="inferred from homology"/>
<dbReference type="Pfam" id="PF01547">
    <property type="entry name" value="SBP_bac_1"/>
    <property type="match status" value="1"/>
</dbReference>
<dbReference type="EMBL" id="JBHUCX010000044">
    <property type="protein sequence ID" value="MFD1676238.1"/>
    <property type="molecule type" value="Genomic_DNA"/>
</dbReference>
<gene>
    <name evidence="4" type="ORF">ACFSB2_16155</name>
</gene>
<keyword evidence="5" id="KW-1185">Reference proteome</keyword>
<comment type="caution">
    <text evidence="4">The sequence shown here is derived from an EMBL/GenBank/DDBJ whole genome shotgun (WGS) entry which is preliminary data.</text>
</comment>